<dbReference type="Proteomes" id="UP001055057">
    <property type="component" value="Unassembled WGS sequence"/>
</dbReference>
<reference evidence="1" key="1">
    <citation type="journal article" date="2021" name="Front. Microbiol.">
        <title>Comprehensive Comparative Genomics and Phenotyping of Methylobacterium Species.</title>
        <authorList>
            <person name="Alessa O."/>
            <person name="Ogura Y."/>
            <person name="Fujitani Y."/>
            <person name="Takami H."/>
            <person name="Hayashi T."/>
            <person name="Sahin N."/>
            <person name="Tani A."/>
        </authorList>
    </citation>
    <scope>NUCLEOTIDE SEQUENCE</scope>
    <source>
        <strain evidence="1">DSM 23632</strain>
    </source>
</reference>
<dbReference type="InterPro" id="IPR012349">
    <property type="entry name" value="Split_barrel_FMN-bd"/>
</dbReference>
<dbReference type="PANTHER" id="PTHR42815">
    <property type="entry name" value="FAD-BINDING, PUTATIVE (AFU_ORTHOLOGUE AFUA_6G07600)-RELATED"/>
    <property type="match status" value="1"/>
</dbReference>
<accession>A0ABQ4TX85</accession>
<gene>
    <name evidence="1" type="ORF">MPOCJGCO_1607</name>
</gene>
<protein>
    <recommendedName>
        <fullName evidence="3">Pyridoxamine 5'-phosphate oxidase</fullName>
    </recommendedName>
</protein>
<evidence type="ECO:0000313" key="2">
    <source>
        <dbReference type="Proteomes" id="UP001055057"/>
    </source>
</evidence>
<proteinExistence type="predicted"/>
<dbReference type="PANTHER" id="PTHR42815:SF2">
    <property type="entry name" value="FAD-BINDING, PUTATIVE (AFU_ORTHOLOGUE AFUA_6G07600)-RELATED"/>
    <property type="match status" value="1"/>
</dbReference>
<organism evidence="1 2">
    <name type="scientific">Methylobacterium trifolii</name>
    <dbReference type="NCBI Taxonomy" id="1003092"/>
    <lineage>
        <taxon>Bacteria</taxon>
        <taxon>Pseudomonadati</taxon>
        <taxon>Pseudomonadota</taxon>
        <taxon>Alphaproteobacteria</taxon>
        <taxon>Hyphomicrobiales</taxon>
        <taxon>Methylobacteriaceae</taxon>
        <taxon>Methylobacterium</taxon>
    </lineage>
</organism>
<dbReference type="EMBL" id="BPRB01000082">
    <property type="protein sequence ID" value="GJE59514.1"/>
    <property type="molecule type" value="Genomic_DNA"/>
</dbReference>
<reference evidence="1" key="2">
    <citation type="submission" date="2021-08" db="EMBL/GenBank/DDBJ databases">
        <authorList>
            <person name="Tani A."/>
            <person name="Ola A."/>
            <person name="Ogura Y."/>
            <person name="Katsura K."/>
            <person name="Hayashi T."/>
        </authorList>
    </citation>
    <scope>NUCLEOTIDE SEQUENCE</scope>
    <source>
        <strain evidence="1">DSM 23632</strain>
    </source>
</reference>
<evidence type="ECO:0008006" key="3">
    <source>
        <dbReference type="Google" id="ProtNLM"/>
    </source>
</evidence>
<evidence type="ECO:0000313" key="1">
    <source>
        <dbReference type="EMBL" id="GJE59514.1"/>
    </source>
</evidence>
<sequence length="307" mass="32571">MDTSPFHADEVAAQARAGHVLGAIGAIRPVMPDQHRDFFAGLSYLFVGGTDAAGAPVATMLTGSPGFVHAPDPGHLRVEARPSPGDPAASHLQAGAEVGILGLDLATRRRNRANGRIVGHDAGGFTLAVDQSFGNCPQYIQRRTIAPMPREAGQTEILSGLDPEARGLIAAADTLFVASRARAGIGPAGGADISHRGGRPGFVRVAGDTLTVPDFRGNRYFNTLGNLLGEPRAALLLVDFERGDLLSLQGTTEIDWTGTEAAGFEGAQRSWRFHVAGGWRRRGAVPFRWRFLDAAPQLERTGRWEAA</sequence>
<keyword evidence="2" id="KW-1185">Reference proteome</keyword>
<name>A0ABQ4TX85_9HYPH</name>
<dbReference type="RefSeq" id="WP_238182090.1">
    <property type="nucleotide sequence ID" value="NZ_BPRB01000082.1"/>
</dbReference>
<dbReference type="Gene3D" id="2.30.110.10">
    <property type="entry name" value="Electron Transport, Fmn-binding Protein, Chain A"/>
    <property type="match status" value="1"/>
</dbReference>
<comment type="caution">
    <text evidence="1">The sequence shown here is derived from an EMBL/GenBank/DDBJ whole genome shotgun (WGS) entry which is preliminary data.</text>
</comment>